<evidence type="ECO:0000259" key="1">
    <source>
        <dbReference type="Pfam" id="PF09722"/>
    </source>
</evidence>
<sequence>MLMKRVRQELDHEAVRSGRKTNANMSLFSPETAAKTRVKHRFGGVCDDPLEVLMRDYRFTVDELASLLSMPVTNIEARIRDDEAFRLDSQAEWKLHDILNLANRAREVLAETEKAVRWLHKPNRALGGATPMFRLATPEGIRQIEDVLESVSEGLPG</sequence>
<dbReference type="KEGG" id="ttc:FOKN1_1381"/>
<organism evidence="2 3">
    <name type="scientific">Thiohalobacter thiocyanaticus</name>
    <dbReference type="NCBI Taxonomy" id="585455"/>
    <lineage>
        <taxon>Bacteria</taxon>
        <taxon>Pseudomonadati</taxon>
        <taxon>Pseudomonadota</taxon>
        <taxon>Gammaproteobacteria</taxon>
        <taxon>Thiohalobacterales</taxon>
        <taxon>Thiohalobacteraceae</taxon>
        <taxon>Thiohalobacter</taxon>
    </lineage>
</organism>
<dbReference type="OrthoDB" id="582212at2"/>
<name>A0A1Z4VQ63_9GAMM</name>
<dbReference type="AlphaFoldDB" id="A0A1Z4VQ63"/>
<dbReference type="RefSeq" id="WP_157745462.1">
    <property type="nucleotide sequence ID" value="NZ_AP018052.1"/>
</dbReference>
<evidence type="ECO:0000313" key="3">
    <source>
        <dbReference type="Proteomes" id="UP000218765"/>
    </source>
</evidence>
<accession>A0A1Z4VQ63</accession>
<reference evidence="2 3" key="1">
    <citation type="submission" date="2017-05" db="EMBL/GenBank/DDBJ databases">
        <title>Thiocyanate degradation by Thiohalobacter thiocyanaticus FOKN1.</title>
        <authorList>
            <person name="Oshiki M."/>
            <person name="Fukushima T."/>
            <person name="Kawano S."/>
            <person name="Nakagawa J."/>
        </authorList>
    </citation>
    <scope>NUCLEOTIDE SEQUENCE [LARGE SCALE GENOMIC DNA]</scope>
    <source>
        <strain evidence="2 3">FOKN1</strain>
    </source>
</reference>
<proteinExistence type="predicted"/>
<feature type="domain" description="Antitoxin Xre/MbcA/ParS-like toxin-binding" evidence="1">
    <location>
        <begin position="105"/>
        <end position="152"/>
    </location>
</feature>
<keyword evidence="3" id="KW-1185">Reference proteome</keyword>
<dbReference type="InterPro" id="IPR024467">
    <property type="entry name" value="Xre/MbcA/ParS-like_toxin-bd"/>
</dbReference>
<evidence type="ECO:0000313" key="2">
    <source>
        <dbReference type="EMBL" id="BAZ93779.1"/>
    </source>
</evidence>
<dbReference type="EMBL" id="AP018052">
    <property type="protein sequence ID" value="BAZ93779.1"/>
    <property type="molecule type" value="Genomic_DNA"/>
</dbReference>
<protein>
    <recommendedName>
        <fullName evidence="1">Antitoxin Xre/MbcA/ParS-like toxin-binding domain-containing protein</fullName>
    </recommendedName>
</protein>
<gene>
    <name evidence="2" type="ORF">FOKN1_1381</name>
</gene>
<dbReference type="Proteomes" id="UP000218765">
    <property type="component" value="Chromosome"/>
</dbReference>
<dbReference type="Pfam" id="PF09722">
    <property type="entry name" value="Xre_MbcA_ParS_C"/>
    <property type="match status" value="1"/>
</dbReference>